<proteinExistence type="predicted"/>
<dbReference type="InterPro" id="IPR010982">
    <property type="entry name" value="Lambda_DNA-bd_dom_sf"/>
</dbReference>
<dbReference type="Proteomes" id="UP001272987">
    <property type="component" value="Unassembled WGS sequence"/>
</dbReference>
<reference evidence="2 4" key="1">
    <citation type="journal article" date="2023" name="Microb. Genom.">
        <title>Mesoterricola silvestris gen. nov., sp. nov., Mesoterricola sediminis sp. nov., Geothrix oryzae sp. nov., Geothrix edaphica sp. nov., Geothrix rubra sp. nov., and Geothrix limicola sp. nov., six novel members of Acidobacteriota isolated from soils.</title>
        <authorList>
            <person name="Weisberg A.J."/>
            <person name="Pearce E."/>
            <person name="Kramer C.G."/>
            <person name="Chang J.H."/>
            <person name="Clarke C.R."/>
        </authorList>
    </citation>
    <scope>NUCLEOTIDE SEQUENCE</scope>
    <source>
        <strain evidence="3 4">NB05-1H</strain>
        <strain evidence="2">NRRL_B-16521</strain>
    </source>
</reference>
<protein>
    <submittedName>
        <fullName evidence="2">Helix-turn-helix transcriptional regulator</fullName>
    </submittedName>
</protein>
<dbReference type="AlphaFoldDB" id="A0AAP6BD11"/>
<evidence type="ECO:0000313" key="5">
    <source>
        <dbReference type="Proteomes" id="UP001282288"/>
    </source>
</evidence>
<dbReference type="SMART" id="SM00530">
    <property type="entry name" value="HTH_XRE"/>
    <property type="match status" value="1"/>
</dbReference>
<dbReference type="RefSeq" id="WP_010353433.1">
    <property type="nucleotide sequence ID" value="NZ_JAGJBY010000001.1"/>
</dbReference>
<evidence type="ECO:0000259" key="1">
    <source>
        <dbReference type="PROSITE" id="PS50943"/>
    </source>
</evidence>
<gene>
    <name evidence="2" type="ORF">PV399_22165</name>
    <name evidence="3" type="ORF">PV666_18385</name>
</gene>
<dbReference type="GeneID" id="69804810"/>
<evidence type="ECO:0000313" key="3">
    <source>
        <dbReference type="EMBL" id="MDX3019845.1"/>
    </source>
</evidence>
<dbReference type="Gene3D" id="1.10.260.40">
    <property type="entry name" value="lambda repressor-like DNA-binding domains"/>
    <property type="match status" value="1"/>
</dbReference>
<organism evidence="2 5">
    <name type="scientific">Streptomyces acidiscabies</name>
    <dbReference type="NCBI Taxonomy" id="42234"/>
    <lineage>
        <taxon>Bacteria</taxon>
        <taxon>Bacillati</taxon>
        <taxon>Actinomycetota</taxon>
        <taxon>Actinomycetes</taxon>
        <taxon>Kitasatosporales</taxon>
        <taxon>Streptomycetaceae</taxon>
        <taxon>Streptomyces</taxon>
    </lineage>
</organism>
<dbReference type="Pfam" id="PF13560">
    <property type="entry name" value="HTH_31"/>
    <property type="match status" value="1"/>
</dbReference>
<dbReference type="Proteomes" id="UP001282288">
    <property type="component" value="Unassembled WGS sequence"/>
</dbReference>
<feature type="domain" description="HTH cro/C1-type" evidence="1">
    <location>
        <begin position="21"/>
        <end position="75"/>
    </location>
</feature>
<dbReference type="GO" id="GO:0003677">
    <property type="term" value="F:DNA binding"/>
    <property type="evidence" value="ECO:0007669"/>
    <property type="project" value="InterPro"/>
</dbReference>
<evidence type="ECO:0000313" key="4">
    <source>
        <dbReference type="Proteomes" id="UP001272987"/>
    </source>
</evidence>
<sequence>MPLDPMPDWVLTRRWQIGERIRQERLRADLTQVRLGELIGRDHRTVHRWETAQRIPNLVDLLLLAHAFGIEVSDLVG</sequence>
<comment type="caution">
    <text evidence="2">The sequence shown here is derived from an EMBL/GenBank/DDBJ whole genome shotgun (WGS) entry which is preliminary data.</text>
</comment>
<evidence type="ECO:0000313" key="2">
    <source>
        <dbReference type="EMBL" id="MDX2962393.1"/>
    </source>
</evidence>
<dbReference type="EMBL" id="JARAWP010000010">
    <property type="protein sequence ID" value="MDX3019845.1"/>
    <property type="molecule type" value="Genomic_DNA"/>
</dbReference>
<dbReference type="PROSITE" id="PS50943">
    <property type="entry name" value="HTH_CROC1"/>
    <property type="match status" value="1"/>
</dbReference>
<dbReference type="EMBL" id="JARAWC010000015">
    <property type="protein sequence ID" value="MDX2962393.1"/>
    <property type="molecule type" value="Genomic_DNA"/>
</dbReference>
<dbReference type="SUPFAM" id="SSF47413">
    <property type="entry name" value="lambda repressor-like DNA-binding domains"/>
    <property type="match status" value="1"/>
</dbReference>
<name>A0AAP6BD11_9ACTN</name>
<dbReference type="InterPro" id="IPR001387">
    <property type="entry name" value="Cro/C1-type_HTH"/>
</dbReference>
<keyword evidence="4" id="KW-1185">Reference proteome</keyword>
<dbReference type="CDD" id="cd00093">
    <property type="entry name" value="HTH_XRE"/>
    <property type="match status" value="1"/>
</dbReference>
<accession>A0AAP6BD11</accession>